<feature type="compositionally biased region" description="Basic and acidic residues" evidence="1">
    <location>
        <begin position="693"/>
        <end position="719"/>
    </location>
</feature>
<feature type="compositionally biased region" description="Basic and acidic residues" evidence="1">
    <location>
        <begin position="642"/>
        <end position="654"/>
    </location>
</feature>
<organism evidence="2 4">
    <name type="scientific">Crassostrea virginica</name>
    <name type="common">Eastern oyster</name>
    <dbReference type="NCBI Taxonomy" id="6565"/>
    <lineage>
        <taxon>Eukaryota</taxon>
        <taxon>Metazoa</taxon>
        <taxon>Spiralia</taxon>
        <taxon>Lophotrochozoa</taxon>
        <taxon>Mollusca</taxon>
        <taxon>Bivalvia</taxon>
        <taxon>Autobranchia</taxon>
        <taxon>Pteriomorphia</taxon>
        <taxon>Ostreida</taxon>
        <taxon>Ostreoidea</taxon>
        <taxon>Ostreidae</taxon>
        <taxon>Crassostrea</taxon>
    </lineage>
</organism>
<dbReference type="AlphaFoldDB" id="A0A8B8AVM2"/>
<dbReference type="RefSeq" id="XP_022295234.1">
    <property type="nucleotide sequence ID" value="XM_022439526.1"/>
</dbReference>
<dbReference type="Proteomes" id="UP000694844">
    <property type="component" value="Chromosome 7"/>
</dbReference>
<dbReference type="GeneID" id="111105312"/>
<feature type="compositionally biased region" description="Basic and acidic residues" evidence="1">
    <location>
        <begin position="375"/>
        <end position="386"/>
    </location>
</feature>
<feature type="region of interest" description="Disordered" evidence="1">
    <location>
        <begin position="247"/>
        <end position="880"/>
    </location>
</feature>
<proteinExistence type="predicted"/>
<evidence type="ECO:0000313" key="4">
    <source>
        <dbReference type="RefSeq" id="XP_022295235.1"/>
    </source>
</evidence>
<feature type="region of interest" description="Disordered" evidence="1">
    <location>
        <begin position="86"/>
        <end position="126"/>
    </location>
</feature>
<evidence type="ECO:0000313" key="2">
    <source>
        <dbReference type="Proteomes" id="UP000694844"/>
    </source>
</evidence>
<dbReference type="KEGG" id="cvn:111105312"/>
<evidence type="ECO:0000313" key="3">
    <source>
        <dbReference type="RefSeq" id="XP_022295234.1"/>
    </source>
</evidence>
<feature type="compositionally biased region" description="Basic and acidic residues" evidence="1">
    <location>
        <begin position="777"/>
        <end position="816"/>
    </location>
</feature>
<reference evidence="3 4" key="1">
    <citation type="submission" date="2025-04" db="UniProtKB">
        <authorList>
            <consortium name="RefSeq"/>
        </authorList>
    </citation>
    <scope>IDENTIFICATION</scope>
    <source>
        <tissue evidence="3 4">Whole sample</tissue>
    </source>
</reference>
<feature type="compositionally biased region" description="Acidic residues" evidence="1">
    <location>
        <begin position="543"/>
        <end position="553"/>
    </location>
</feature>
<feature type="compositionally biased region" description="Basic residues" evidence="1">
    <location>
        <begin position="754"/>
        <end position="766"/>
    </location>
</feature>
<feature type="compositionally biased region" description="Basic and acidic residues" evidence="1">
    <location>
        <begin position="273"/>
        <end position="283"/>
    </location>
</feature>
<feature type="compositionally biased region" description="Basic and acidic residues" evidence="1">
    <location>
        <begin position="491"/>
        <end position="501"/>
    </location>
</feature>
<feature type="compositionally biased region" description="Acidic residues" evidence="1">
    <location>
        <begin position="670"/>
        <end position="680"/>
    </location>
</feature>
<feature type="compositionally biased region" description="Polar residues" evidence="1">
    <location>
        <begin position="869"/>
        <end position="880"/>
    </location>
</feature>
<sequence>MAEGRKPVLETHRVAFNVLSTHLKEFRRRSRRKSPLPPPSEKEIREEVRRILEIFLKKQVENNNEEQTAIPTSFQKVVVEDVIKTEGPGSTSTSREGSRYSSKTSCAKCRSEASQSIPGGSIRSLTDDTIDFPFIDDIDVDDNGDELRNRKWPVPRGRDDIDVDDNGDVLRNRKWPVPRGRDDIDVDDNGDELRNRKWPVPRGRDDIDVDDNGDELRNRKWPVPLGRDDIDVDDNGEWLSDRGRTVRWPAGARGPQRLKSGTESSGDTDYEEELTKISEKEDIPIEPIYASDEDSEVQEMSRDELSDRGSPVRWPAGARGPHYEVELTARWPTGARGPESSDDTDYEEELTKISEKEDIPIEPIYASDEDSEVQEMSRDELSDRRSPARWPAGARGPQRLKSGTESSGDTDYEEELTKISEKEDIPIEPIYASDEDSEVQEMSRDELSDRGSPVRWPAGARGPHYEVELTARWPTGARGPESSDDTDYEEELTKISEKEDIPIEPIYASDEDSEVQEMSRDELSDRGSPARWPAGARGPESSGDTDYEEELTEISEKEDVPIEPIYASDEDSEVQEMSRDELSDRGSPVRWPVGARGPQRLKSGTESSDDTDYEEELTKISEKEDIPIEPIYASNEDSEVQEMPRDEVSDREWPVPRARGPQRLKSGTESSDDTDYEEEVISPGRQKKSISTRLKERMNRSLSRERMKENEEEEKDVKKTRSQSEGSVLKRPKARKKKEEGSSVDKMGQVVQHVHTHKHGHIKQHHYTNGNKSGVLLEKEVWESTDVTRDSEIKHEDRHSNIRESKELPGDGDNRINRRLKKMTSFRKSKKATSNEEVDFDHKRQKSPKSDRTRSVTTDKGYQERVQEMVTTQGTPLPPQ</sequence>
<keyword evidence="2" id="KW-1185">Reference proteome</keyword>
<protein>
    <submittedName>
        <fullName evidence="3 4">Uncharacterized protein LOC111105312 isoform X1</fullName>
    </submittedName>
</protein>
<feature type="compositionally biased region" description="Basic and acidic residues" evidence="1">
    <location>
        <begin position="349"/>
        <end position="359"/>
    </location>
</feature>
<name>A0A8B8AVM2_CRAVI</name>
<dbReference type="RefSeq" id="XP_022295235.1">
    <property type="nucleotide sequence ID" value="XM_022439527.1"/>
</dbReference>
<feature type="compositionally biased region" description="Polar residues" evidence="1">
    <location>
        <begin position="88"/>
        <end position="105"/>
    </location>
</feature>
<gene>
    <name evidence="3 4" type="primary">LOC111105312</name>
</gene>
<feature type="compositionally biased region" description="Basic and acidic residues" evidence="1">
    <location>
        <begin position="616"/>
        <end position="626"/>
    </location>
</feature>
<feature type="compositionally biased region" description="Basic residues" evidence="1">
    <location>
        <begin position="817"/>
        <end position="831"/>
    </location>
</feature>
<evidence type="ECO:0000256" key="1">
    <source>
        <dbReference type="SAM" id="MobiDB-lite"/>
    </source>
</evidence>
<accession>A0A8B8AVM2</accession>
<feature type="compositionally biased region" description="Basic and acidic residues" evidence="1">
    <location>
        <begin position="415"/>
        <end position="425"/>
    </location>
</feature>